<dbReference type="Pfam" id="PF13193">
    <property type="entry name" value="AMP-binding_C"/>
    <property type="match status" value="1"/>
</dbReference>
<proteinExistence type="inferred from homology"/>
<dbReference type="InterPro" id="IPR045851">
    <property type="entry name" value="AMP-bd_C_sf"/>
</dbReference>
<evidence type="ECO:0000256" key="1">
    <source>
        <dbReference type="ARBA" id="ARBA00006432"/>
    </source>
</evidence>
<organism evidence="8 9">
    <name type="scientific">Citricoccus muralis</name>
    <dbReference type="NCBI Taxonomy" id="169134"/>
    <lineage>
        <taxon>Bacteria</taxon>
        <taxon>Bacillati</taxon>
        <taxon>Actinomycetota</taxon>
        <taxon>Actinomycetes</taxon>
        <taxon>Micrococcales</taxon>
        <taxon>Micrococcaceae</taxon>
        <taxon>Citricoccus</taxon>
    </lineage>
</organism>
<evidence type="ECO:0000313" key="8">
    <source>
        <dbReference type="EMBL" id="WFP15883.1"/>
    </source>
</evidence>
<evidence type="ECO:0000256" key="5">
    <source>
        <dbReference type="SAM" id="MobiDB-lite"/>
    </source>
</evidence>
<dbReference type="Gene3D" id="3.30.300.30">
    <property type="match status" value="1"/>
</dbReference>
<sequence length="582" mass="65171">MMLTVTEQFRRVRDRLVDHQLDWDQARADFEWPHFEHFNFGLDWFDAVADTSERKDAAALVIAEEDGQVLRRTFAELSRDSNKVAQWLQRVGVQRGDRVILMLNNQIELWESMLGCIKTGAVMIPTTTQMGPEDLQDRVNRASARWVIVSATDAHKFADVAGDYTVISVPGYYTPDAILPRLSERSVLNFTEAYQCDGHFQPEAPTPAEDTLLLYFTSGTTSKPKLVEHTHVSYPVGHLSTMYWIGLEPGDVHLNLASPGWAKHAWSNFFAPWIAEATIFVLNYRKFDAAGLMSAMDANGVTSFCAPPTVWRMLIKADLSTMKHPPQKTVSAGEPLNAEVIDQVHRAWGATIRDGFGQTESSLQIANTPGQRLEIGSMGRPLPGFDVVLVDPITGAEAREGEICLKLEPRPIGLMRGYSGDAEKTEEAFRDGLYHTGDIASVNEHGVYTYVGRSDDVFKSSDYKISPFELESVLVEHPAVLEAAVVPVPDELRLTIPKAFVTLASGVEPTRETAQQILQHTLTKLPPYKRIRLIEFRELPKTISGKVRRVDLRSLEADRDEAASPRTAEFHESDLQLDRDNR</sequence>
<feature type="region of interest" description="Disordered" evidence="5">
    <location>
        <begin position="557"/>
        <end position="582"/>
    </location>
</feature>
<evidence type="ECO:0000259" key="6">
    <source>
        <dbReference type="Pfam" id="PF00501"/>
    </source>
</evidence>
<accession>A0ABY8H5F6</accession>
<dbReference type="Proteomes" id="UP001219037">
    <property type="component" value="Chromosome"/>
</dbReference>
<evidence type="ECO:0000256" key="2">
    <source>
        <dbReference type="ARBA" id="ARBA00022598"/>
    </source>
</evidence>
<feature type="domain" description="AMP-dependent synthetase/ligase" evidence="6">
    <location>
        <begin position="53"/>
        <end position="418"/>
    </location>
</feature>
<keyword evidence="4" id="KW-0067">ATP-binding</keyword>
<reference evidence="8 9" key="1">
    <citation type="submission" date="2023-04" db="EMBL/GenBank/DDBJ databases">
        <title>Funneling lignin-derived compounds into biodiesel using alkali-halophilic Citricoccus sp. P2.</title>
        <authorList>
            <person name="Luo C.-B."/>
        </authorList>
    </citation>
    <scope>NUCLEOTIDE SEQUENCE [LARGE SCALE GENOMIC DNA]</scope>
    <source>
        <strain evidence="8 9">P2</strain>
    </source>
</reference>
<keyword evidence="2" id="KW-0436">Ligase</keyword>
<keyword evidence="9" id="KW-1185">Reference proteome</keyword>
<dbReference type="EMBL" id="CP121252">
    <property type="protein sequence ID" value="WFP15883.1"/>
    <property type="molecule type" value="Genomic_DNA"/>
</dbReference>
<name>A0ABY8H5F6_9MICC</name>
<evidence type="ECO:0000256" key="4">
    <source>
        <dbReference type="ARBA" id="ARBA00022840"/>
    </source>
</evidence>
<dbReference type="Pfam" id="PF00501">
    <property type="entry name" value="AMP-binding"/>
    <property type="match status" value="1"/>
</dbReference>
<dbReference type="SUPFAM" id="SSF56801">
    <property type="entry name" value="Acetyl-CoA synthetase-like"/>
    <property type="match status" value="1"/>
</dbReference>
<dbReference type="InterPro" id="IPR042099">
    <property type="entry name" value="ANL_N_sf"/>
</dbReference>
<dbReference type="PANTHER" id="PTHR43605:SF10">
    <property type="entry name" value="ACYL-COA SYNTHETASE MEDIUM CHAIN FAMILY MEMBER 3"/>
    <property type="match status" value="1"/>
</dbReference>
<gene>
    <name evidence="8" type="ORF">P8192_10815</name>
</gene>
<dbReference type="InterPro" id="IPR020845">
    <property type="entry name" value="AMP-binding_CS"/>
</dbReference>
<dbReference type="PANTHER" id="PTHR43605">
    <property type="entry name" value="ACYL-COENZYME A SYNTHETASE"/>
    <property type="match status" value="1"/>
</dbReference>
<dbReference type="Gene3D" id="3.40.50.12780">
    <property type="entry name" value="N-terminal domain of ligase-like"/>
    <property type="match status" value="1"/>
</dbReference>
<evidence type="ECO:0000313" key="9">
    <source>
        <dbReference type="Proteomes" id="UP001219037"/>
    </source>
</evidence>
<keyword evidence="3" id="KW-0547">Nucleotide-binding</keyword>
<protein>
    <submittedName>
        <fullName evidence="8">AMP-binding protein</fullName>
    </submittedName>
</protein>
<dbReference type="InterPro" id="IPR025110">
    <property type="entry name" value="AMP-bd_C"/>
</dbReference>
<evidence type="ECO:0000259" key="7">
    <source>
        <dbReference type="Pfam" id="PF13193"/>
    </source>
</evidence>
<evidence type="ECO:0000256" key="3">
    <source>
        <dbReference type="ARBA" id="ARBA00022741"/>
    </source>
</evidence>
<comment type="similarity">
    <text evidence="1">Belongs to the ATP-dependent AMP-binding enzyme family.</text>
</comment>
<dbReference type="PROSITE" id="PS00455">
    <property type="entry name" value="AMP_BINDING"/>
    <property type="match status" value="1"/>
</dbReference>
<dbReference type="InterPro" id="IPR000873">
    <property type="entry name" value="AMP-dep_synth/lig_dom"/>
</dbReference>
<feature type="domain" description="AMP-binding enzyme C-terminal" evidence="7">
    <location>
        <begin position="469"/>
        <end position="546"/>
    </location>
</feature>
<dbReference type="InterPro" id="IPR051087">
    <property type="entry name" value="Mitochondrial_ACSM"/>
</dbReference>